<organism evidence="2 3">
    <name type="scientific">Zhongshania borealis</name>
    <dbReference type="NCBI Taxonomy" id="889488"/>
    <lineage>
        <taxon>Bacteria</taxon>
        <taxon>Pseudomonadati</taxon>
        <taxon>Pseudomonadota</taxon>
        <taxon>Gammaproteobacteria</taxon>
        <taxon>Cellvibrionales</taxon>
        <taxon>Spongiibacteraceae</taxon>
        <taxon>Zhongshania</taxon>
    </lineage>
</organism>
<dbReference type="InterPro" id="IPR014748">
    <property type="entry name" value="Enoyl-CoA_hydra_C"/>
</dbReference>
<protein>
    <submittedName>
        <fullName evidence="2">Enoyl-CoA hydratase/isomerase family protein</fullName>
    </submittedName>
</protein>
<reference evidence="3" key="1">
    <citation type="journal article" date="2019" name="Int. J. Syst. Evol. Microbiol.">
        <title>The Global Catalogue of Microorganisms (GCM) 10K type strain sequencing project: providing services to taxonomists for standard genome sequencing and annotation.</title>
        <authorList>
            <consortium name="The Broad Institute Genomics Platform"/>
            <consortium name="The Broad Institute Genome Sequencing Center for Infectious Disease"/>
            <person name="Wu L."/>
            <person name="Ma J."/>
        </authorList>
    </citation>
    <scope>NUCLEOTIDE SEQUENCE [LARGE SCALE GENOMIC DNA]</scope>
    <source>
        <strain evidence="3">JCM 17304</strain>
    </source>
</reference>
<dbReference type="RefSeq" id="WP_344936795.1">
    <property type="nucleotide sequence ID" value="NZ_BAABDM010000005.1"/>
</dbReference>
<gene>
    <name evidence="2" type="ORF">GCM10022414_26530</name>
</gene>
<dbReference type="InterPro" id="IPR029045">
    <property type="entry name" value="ClpP/crotonase-like_dom_sf"/>
</dbReference>
<dbReference type="SUPFAM" id="SSF52096">
    <property type="entry name" value="ClpP/crotonase"/>
    <property type="match status" value="1"/>
</dbReference>
<accession>A0ABP7WZF7</accession>
<dbReference type="Proteomes" id="UP001500392">
    <property type="component" value="Unassembled WGS sequence"/>
</dbReference>
<dbReference type="PANTHER" id="PTHR42964">
    <property type="entry name" value="ENOYL-COA HYDRATASE"/>
    <property type="match status" value="1"/>
</dbReference>
<sequence length="263" mass="28306">MTDAQSIQYQLQSNGVATITLDRPDIHNAFDDTIIAALTSAFRQAGEDPAVRILVLAANGKSFCAGGDLNWMRRMAGYNYEENLRDANTLAEMLRTLNYLPKPTIARVQGPAYGGGVGLVACCDMAVATPESVFCLSEVKVGLMPATIGPYVVRAIGQRAARRYFTTAEVISADTAFKLGLVSELVESDELDASVEKLIKGLLRNGPQAVAEAKRLVLDVADGEINAEMIADTSQRIAHTRGSAEGKEGLTAFLEKRKPGWIQ</sequence>
<evidence type="ECO:0000313" key="3">
    <source>
        <dbReference type="Proteomes" id="UP001500392"/>
    </source>
</evidence>
<keyword evidence="3" id="KW-1185">Reference proteome</keyword>
<dbReference type="Gene3D" id="3.90.226.10">
    <property type="entry name" value="2-enoyl-CoA Hydratase, Chain A, domain 1"/>
    <property type="match status" value="1"/>
</dbReference>
<evidence type="ECO:0000256" key="1">
    <source>
        <dbReference type="ARBA" id="ARBA00005254"/>
    </source>
</evidence>
<dbReference type="CDD" id="cd06558">
    <property type="entry name" value="crotonase-like"/>
    <property type="match status" value="1"/>
</dbReference>
<dbReference type="Pfam" id="PF00378">
    <property type="entry name" value="ECH_1"/>
    <property type="match status" value="1"/>
</dbReference>
<evidence type="ECO:0000313" key="2">
    <source>
        <dbReference type="EMBL" id="GAA4099888.1"/>
    </source>
</evidence>
<dbReference type="InterPro" id="IPR001753">
    <property type="entry name" value="Enoyl-CoA_hydra/iso"/>
</dbReference>
<dbReference type="EMBL" id="BAABDM010000005">
    <property type="protein sequence ID" value="GAA4099888.1"/>
    <property type="molecule type" value="Genomic_DNA"/>
</dbReference>
<name>A0ABP7WZF7_9GAMM</name>
<comment type="caution">
    <text evidence="2">The sequence shown here is derived from an EMBL/GenBank/DDBJ whole genome shotgun (WGS) entry which is preliminary data.</text>
</comment>
<dbReference type="PANTHER" id="PTHR42964:SF1">
    <property type="entry name" value="POLYKETIDE BIOSYNTHESIS ENOYL-COA HYDRATASE PKSH-RELATED"/>
    <property type="match status" value="1"/>
</dbReference>
<dbReference type="InterPro" id="IPR051683">
    <property type="entry name" value="Enoyl-CoA_Hydratase/Isomerase"/>
</dbReference>
<comment type="similarity">
    <text evidence="1">Belongs to the enoyl-CoA hydratase/isomerase family.</text>
</comment>
<proteinExistence type="inferred from homology"/>
<dbReference type="Gene3D" id="1.10.12.10">
    <property type="entry name" value="Lyase 2-enoyl-coa Hydratase, Chain A, domain 2"/>
    <property type="match status" value="1"/>
</dbReference>